<dbReference type="Proteomes" id="UP000033710">
    <property type="component" value="Unassembled WGS sequence"/>
</dbReference>
<evidence type="ECO:0000256" key="1">
    <source>
        <dbReference type="ARBA" id="ARBA00004141"/>
    </source>
</evidence>
<keyword evidence="4 5" id="KW-0472">Membrane</keyword>
<protein>
    <recommendedName>
        <fullName evidence="7">Inositolphosphotransferase Aur1/Ipt1 domain-containing protein</fullName>
    </recommendedName>
</protein>
<feature type="transmembrane region" description="Helical" evidence="5">
    <location>
        <begin position="371"/>
        <end position="392"/>
    </location>
</feature>
<feature type="signal peptide" evidence="6">
    <location>
        <begin position="1"/>
        <end position="22"/>
    </location>
</feature>
<dbReference type="EMBL" id="AXCR01000001">
    <property type="protein sequence ID" value="KJR89260.1"/>
    <property type="molecule type" value="Genomic_DNA"/>
</dbReference>
<dbReference type="InterPro" id="IPR052185">
    <property type="entry name" value="IPC_Synthase-Related"/>
</dbReference>
<accession>A0A0F2MK92</accession>
<comment type="caution">
    <text evidence="8">The sequence shown here is derived from an EMBL/GenBank/DDBJ whole genome shotgun (WGS) entry which is preliminary data.</text>
</comment>
<gene>
    <name evidence="8" type="ORF">SPSK_06324</name>
</gene>
<feature type="chain" id="PRO_5002455223" description="Inositolphosphotransferase Aur1/Ipt1 domain-containing protein" evidence="6">
    <location>
        <begin position="23"/>
        <end position="427"/>
    </location>
</feature>
<dbReference type="OrthoDB" id="2566866at2759"/>
<evidence type="ECO:0000313" key="9">
    <source>
        <dbReference type="Proteomes" id="UP000033710"/>
    </source>
</evidence>
<dbReference type="InterPro" id="IPR026841">
    <property type="entry name" value="Aur1/Ipt1"/>
</dbReference>
<feature type="transmembrane region" description="Helical" evidence="5">
    <location>
        <begin position="245"/>
        <end position="263"/>
    </location>
</feature>
<evidence type="ECO:0000313" key="8">
    <source>
        <dbReference type="EMBL" id="KJR89260.1"/>
    </source>
</evidence>
<organism evidence="8 9">
    <name type="scientific">Sporothrix schenckii 1099-18</name>
    <dbReference type="NCBI Taxonomy" id="1397361"/>
    <lineage>
        <taxon>Eukaryota</taxon>
        <taxon>Fungi</taxon>
        <taxon>Dikarya</taxon>
        <taxon>Ascomycota</taxon>
        <taxon>Pezizomycotina</taxon>
        <taxon>Sordariomycetes</taxon>
        <taxon>Sordariomycetidae</taxon>
        <taxon>Ophiostomatales</taxon>
        <taxon>Ophiostomataceae</taxon>
        <taxon>Sporothrix</taxon>
    </lineage>
</organism>
<feature type="domain" description="Inositolphosphotransferase Aur1/Ipt1" evidence="7">
    <location>
        <begin position="235"/>
        <end position="386"/>
    </location>
</feature>
<dbReference type="PANTHER" id="PTHR31310">
    <property type="match status" value="1"/>
</dbReference>
<evidence type="ECO:0000256" key="3">
    <source>
        <dbReference type="ARBA" id="ARBA00022989"/>
    </source>
</evidence>
<feature type="transmembrane region" description="Helical" evidence="5">
    <location>
        <begin position="317"/>
        <end position="335"/>
    </location>
</feature>
<keyword evidence="2 5" id="KW-0812">Transmembrane</keyword>
<name>A0A0F2MK92_SPOSC</name>
<sequence>MVVGPFVEVAVVLGLLSGGTLLNRDTSVGLSDMDEDNLLTSHTRTPYSDDGIESGPADDKGIMMGDDIVHIVHSDKRPRTLYFGPWRRTVWTPNTARFRNRLLSRVLRKFPFLVEAWYWALLYWVYQLARAVSAVLLIDESVVQAARRHALQLVRVEEALAIFVEPAVQRFFLQRRPAVMRGINRLYAFVHIPGTILFLVFLYYITTTRPQRQMQIQQATLHPDVAAHRYRDRYRPDLYERRRRTMAMCNLVAFVLFTAWPVMPPRLLGADHLAHSSNDEAGYAFVDTVHATADGAQSVWTTNRFCNQYAAMPSLHFGYAFLIGLTVATLPLDAGDTRRAARARRRLLAVLGGLVYPALIWIAIIATANHFILDAVVGGIVCLAVWQVSGLLRNLLPLEDYFLSAVRIHKPSKRPATHSIRAAERVD</sequence>
<evidence type="ECO:0000259" key="7">
    <source>
        <dbReference type="Pfam" id="PF14378"/>
    </source>
</evidence>
<dbReference type="CDD" id="cd03386">
    <property type="entry name" value="PAP2_Aur1_like"/>
    <property type="match status" value="1"/>
</dbReference>
<reference evidence="8 9" key="2">
    <citation type="journal article" date="2015" name="Eukaryot. Cell">
        <title>Asexual propagation of a virulent clone complex in a human and feline outbreak of sporotrichosis.</title>
        <authorList>
            <person name="Teixeira Mde M."/>
            <person name="Rodrigues A.M."/>
            <person name="Tsui C.K."/>
            <person name="de Almeida L.G."/>
            <person name="Van Diepeningen A.D."/>
            <person name="van den Ende B.G."/>
            <person name="Fernandes G.F."/>
            <person name="Kano R."/>
            <person name="Hamelin R.C."/>
            <person name="Lopes-Bezerra L.M."/>
            <person name="Vasconcelos A.T."/>
            <person name="de Hoog S."/>
            <person name="de Camargo Z.P."/>
            <person name="Felipe M.S."/>
        </authorList>
    </citation>
    <scope>NUCLEOTIDE SEQUENCE [LARGE SCALE GENOMIC DNA]</scope>
    <source>
        <strain evidence="8 9">1099-18</strain>
    </source>
</reference>
<dbReference type="PANTHER" id="PTHR31310:SF7">
    <property type="entry name" value="PA-PHOSPHATASE RELATED-FAMILY PROTEIN DDB_G0268928"/>
    <property type="match status" value="1"/>
</dbReference>
<dbReference type="KEGG" id="ssck:SPSK_06324"/>
<evidence type="ECO:0000256" key="6">
    <source>
        <dbReference type="SAM" id="SignalP"/>
    </source>
</evidence>
<evidence type="ECO:0000256" key="5">
    <source>
        <dbReference type="SAM" id="Phobius"/>
    </source>
</evidence>
<proteinExistence type="predicted"/>
<reference evidence="8 9" key="1">
    <citation type="journal article" date="2014" name="BMC Genomics">
        <title>Comparative genomics of the major fungal agents of human and animal Sporotrichosis: Sporothrix schenckii and Sporothrix brasiliensis.</title>
        <authorList>
            <person name="Teixeira M.M."/>
            <person name="de Almeida L.G."/>
            <person name="Kubitschek-Barreira P."/>
            <person name="Alves F.L."/>
            <person name="Kioshima E.S."/>
            <person name="Abadio A.K."/>
            <person name="Fernandes L."/>
            <person name="Derengowski L.S."/>
            <person name="Ferreira K.S."/>
            <person name="Souza R.C."/>
            <person name="Ruiz J.C."/>
            <person name="de Andrade N.C."/>
            <person name="Paes H.C."/>
            <person name="Nicola A.M."/>
            <person name="Albuquerque P."/>
            <person name="Gerber A.L."/>
            <person name="Martins V.P."/>
            <person name="Peconick L.D."/>
            <person name="Neto A.V."/>
            <person name="Chaucanez C.B."/>
            <person name="Silva P.A."/>
            <person name="Cunha O.L."/>
            <person name="de Oliveira F.F."/>
            <person name="dos Santos T.C."/>
            <person name="Barros A.L."/>
            <person name="Soares M.A."/>
            <person name="de Oliveira L.M."/>
            <person name="Marini M.M."/>
            <person name="Villalobos-Duno H."/>
            <person name="Cunha M.M."/>
            <person name="de Hoog S."/>
            <person name="da Silveira J.F."/>
            <person name="Henrissat B."/>
            <person name="Nino-Vega G.A."/>
            <person name="Cisalpino P.S."/>
            <person name="Mora-Montes H.M."/>
            <person name="Almeida S.R."/>
            <person name="Stajich J.E."/>
            <person name="Lopes-Bezerra L.M."/>
            <person name="Vasconcelos A.T."/>
            <person name="Felipe M.S."/>
        </authorList>
    </citation>
    <scope>NUCLEOTIDE SEQUENCE [LARGE SCALE GENOMIC DNA]</scope>
    <source>
        <strain evidence="8 9">1099-18</strain>
    </source>
</reference>
<evidence type="ECO:0000256" key="4">
    <source>
        <dbReference type="ARBA" id="ARBA00023136"/>
    </source>
</evidence>
<dbReference type="GO" id="GO:0016020">
    <property type="term" value="C:membrane"/>
    <property type="evidence" value="ECO:0007669"/>
    <property type="project" value="UniProtKB-SubCell"/>
</dbReference>
<evidence type="ECO:0000256" key="2">
    <source>
        <dbReference type="ARBA" id="ARBA00022692"/>
    </source>
</evidence>
<feature type="transmembrane region" description="Helical" evidence="5">
    <location>
        <begin position="347"/>
        <end position="365"/>
    </location>
</feature>
<dbReference type="RefSeq" id="XP_016591936.1">
    <property type="nucleotide sequence ID" value="XM_016733030.1"/>
</dbReference>
<dbReference type="AlphaFoldDB" id="A0A0F2MK92"/>
<keyword evidence="3 5" id="KW-1133">Transmembrane helix</keyword>
<feature type="transmembrane region" description="Helical" evidence="5">
    <location>
        <begin position="186"/>
        <end position="205"/>
    </location>
</feature>
<dbReference type="VEuPathDB" id="FungiDB:SPSK_06324"/>
<keyword evidence="6" id="KW-0732">Signal</keyword>
<dbReference type="GeneID" id="27668307"/>
<dbReference type="Pfam" id="PF14378">
    <property type="entry name" value="PAP2_3"/>
    <property type="match status" value="1"/>
</dbReference>
<comment type="subcellular location">
    <subcellularLocation>
        <location evidence="1">Membrane</location>
        <topology evidence="1">Multi-pass membrane protein</topology>
    </subcellularLocation>
</comment>